<proteinExistence type="predicted"/>
<sequence>MVRTAIAPYHPQNPIAYFSKSISDLPSPPNTRSPIPHIKQRSHHTIHKPDRLSSSMLI</sequence>
<dbReference type="EMBL" id="JAAVJL010000003">
    <property type="protein sequence ID" value="NMF60368.1"/>
    <property type="molecule type" value="Genomic_DNA"/>
</dbReference>
<protein>
    <submittedName>
        <fullName evidence="2">Uncharacterized protein</fullName>
    </submittedName>
</protein>
<accession>A0ABX1LW12</accession>
<evidence type="ECO:0000256" key="1">
    <source>
        <dbReference type="SAM" id="MobiDB-lite"/>
    </source>
</evidence>
<dbReference type="RefSeq" id="WP_169365335.1">
    <property type="nucleotide sequence ID" value="NZ_JAAVJL010000003.1"/>
</dbReference>
<reference evidence="2 3" key="1">
    <citation type="submission" date="2020-03" db="EMBL/GenBank/DDBJ databases">
        <title>Draft Genome Sequence of 2-Methylisoborneol Producing Pseudanabaena yagii Strain GIHE-NHR1 Isolated from North Han River in South Korea.</title>
        <authorList>
            <person name="Jeong J."/>
        </authorList>
    </citation>
    <scope>NUCLEOTIDE SEQUENCE [LARGE SCALE GENOMIC DNA]</scope>
    <source>
        <strain evidence="2 3">GIHE-NHR1</strain>
    </source>
</reference>
<gene>
    <name evidence="2" type="ORF">HC246_20635</name>
</gene>
<evidence type="ECO:0000313" key="3">
    <source>
        <dbReference type="Proteomes" id="UP000738376"/>
    </source>
</evidence>
<keyword evidence="3" id="KW-1185">Reference proteome</keyword>
<feature type="region of interest" description="Disordered" evidence="1">
    <location>
        <begin position="20"/>
        <end position="58"/>
    </location>
</feature>
<organism evidence="2 3">
    <name type="scientific">Pseudanabaena yagii GIHE-NHR1</name>
    <dbReference type="NCBI Taxonomy" id="2722753"/>
    <lineage>
        <taxon>Bacteria</taxon>
        <taxon>Bacillati</taxon>
        <taxon>Cyanobacteriota</taxon>
        <taxon>Cyanophyceae</taxon>
        <taxon>Pseudanabaenales</taxon>
        <taxon>Pseudanabaenaceae</taxon>
        <taxon>Pseudanabaena</taxon>
        <taxon>Pseudanabaena yagii</taxon>
    </lineage>
</organism>
<evidence type="ECO:0000313" key="2">
    <source>
        <dbReference type="EMBL" id="NMF60368.1"/>
    </source>
</evidence>
<name>A0ABX1LW12_9CYAN</name>
<comment type="caution">
    <text evidence="2">The sequence shown here is derived from an EMBL/GenBank/DDBJ whole genome shotgun (WGS) entry which is preliminary data.</text>
</comment>
<dbReference type="Proteomes" id="UP000738376">
    <property type="component" value="Unassembled WGS sequence"/>
</dbReference>